<dbReference type="EC" id="4.2.2.-" evidence="3"/>
<dbReference type="GO" id="GO:0000270">
    <property type="term" value="P:peptidoglycan metabolic process"/>
    <property type="evidence" value="ECO:0007669"/>
    <property type="project" value="UniProtKB-UniRule"/>
</dbReference>
<evidence type="ECO:0000256" key="4">
    <source>
        <dbReference type="RuleBase" id="RU003495"/>
    </source>
</evidence>
<keyword evidence="1 3" id="KW-0456">Lyase</keyword>
<dbReference type="InterPro" id="IPR036908">
    <property type="entry name" value="RlpA-like_sf"/>
</dbReference>
<evidence type="ECO:0000313" key="6">
    <source>
        <dbReference type="EMBL" id="CAA9891507.1"/>
    </source>
</evidence>
<dbReference type="CDD" id="cd22268">
    <property type="entry name" value="DPBB_RlpA-like"/>
    <property type="match status" value="1"/>
</dbReference>
<reference evidence="6 7" key="1">
    <citation type="submission" date="2020-02" db="EMBL/GenBank/DDBJ databases">
        <authorList>
            <person name="Hogendoorn C."/>
        </authorList>
    </citation>
    <scope>NUCLEOTIDE SEQUENCE [LARGE SCALE GENOMIC DNA]</scope>
    <source>
        <strain evidence="6">METHB21</strain>
    </source>
</reference>
<sequence length="194" mass="21399">MSDAENRLTFDINSRSPGQLLSAFYFQTVKNCSCHALSLFIIVLTGLFGGCASKPSLLSSTETRQSPIYRDKAAYNRPYKVKGQTYYPMASARGYSEQGIASWYGYESGNRTAMGTRFYPQGLTAAHKTLPLPSKVRVTNLHNGRSVVVMVNDRGPFRKNRLIDLSQGAAKQIGVRGLANVKVEFLESRASNSD</sequence>
<dbReference type="Proteomes" id="UP000494216">
    <property type="component" value="Unassembled WGS sequence"/>
</dbReference>
<dbReference type="NCBIfam" id="TIGR00413">
    <property type="entry name" value="rlpA"/>
    <property type="match status" value="1"/>
</dbReference>
<accession>A0A8S0Y6J3</accession>
<evidence type="ECO:0000256" key="1">
    <source>
        <dbReference type="ARBA" id="ARBA00023239"/>
    </source>
</evidence>
<evidence type="ECO:0000256" key="2">
    <source>
        <dbReference type="ARBA" id="ARBA00023316"/>
    </source>
</evidence>
<comment type="similarity">
    <text evidence="3 4">Belongs to the RlpA family.</text>
</comment>
<keyword evidence="7" id="KW-1185">Reference proteome</keyword>
<evidence type="ECO:0000256" key="3">
    <source>
        <dbReference type="HAMAP-Rule" id="MF_02071"/>
    </source>
</evidence>
<dbReference type="AlphaFoldDB" id="A0A8S0Y6J3"/>
<comment type="function">
    <text evidence="3">Lytic transglycosylase with a strong preference for naked glycan strands that lack stem peptides.</text>
</comment>
<dbReference type="EMBL" id="CADCXN010000072">
    <property type="protein sequence ID" value="CAA9891507.1"/>
    <property type="molecule type" value="Genomic_DNA"/>
</dbReference>
<name>A0A8S0Y6J3_9GAMM</name>
<gene>
    <name evidence="3" type="primary">rlpA</name>
    <name evidence="6" type="ORF">METHB2_420021</name>
</gene>
<evidence type="ECO:0000259" key="5">
    <source>
        <dbReference type="Pfam" id="PF03330"/>
    </source>
</evidence>
<keyword evidence="2 3" id="KW-0961">Cell wall biogenesis/degradation</keyword>
<dbReference type="InterPro" id="IPR012997">
    <property type="entry name" value="RplA"/>
</dbReference>
<dbReference type="InterPro" id="IPR009009">
    <property type="entry name" value="RlpA-like_DPBB"/>
</dbReference>
<protein>
    <recommendedName>
        <fullName evidence="3">Endolytic peptidoglycan transglycosylase RlpA</fullName>
        <ecNumber evidence="3">4.2.2.-</ecNumber>
    </recommendedName>
</protein>
<dbReference type="Gene3D" id="2.40.40.10">
    <property type="entry name" value="RlpA-like domain"/>
    <property type="match status" value="1"/>
</dbReference>
<dbReference type="PANTHER" id="PTHR34183:SF1">
    <property type="entry name" value="ENDOLYTIC PEPTIDOGLYCAN TRANSGLYCOSYLASE RLPA"/>
    <property type="match status" value="1"/>
</dbReference>
<dbReference type="InterPro" id="IPR034718">
    <property type="entry name" value="RlpA"/>
</dbReference>
<evidence type="ECO:0000313" key="7">
    <source>
        <dbReference type="Proteomes" id="UP000494216"/>
    </source>
</evidence>
<proteinExistence type="inferred from homology"/>
<comment type="caution">
    <text evidence="6">The sequence shown here is derived from an EMBL/GenBank/DDBJ whole genome shotgun (WGS) entry which is preliminary data.</text>
</comment>
<feature type="domain" description="RlpA-like protein double-psi beta-barrel" evidence="5">
    <location>
        <begin position="97"/>
        <end position="184"/>
    </location>
</feature>
<dbReference type="Pfam" id="PF03330">
    <property type="entry name" value="DPBB_1"/>
    <property type="match status" value="1"/>
</dbReference>
<dbReference type="SUPFAM" id="SSF50685">
    <property type="entry name" value="Barwin-like endoglucanases"/>
    <property type="match status" value="1"/>
</dbReference>
<dbReference type="GO" id="GO:0008932">
    <property type="term" value="F:lytic endotransglycosylase activity"/>
    <property type="evidence" value="ECO:0007669"/>
    <property type="project" value="UniProtKB-UniRule"/>
</dbReference>
<dbReference type="HAMAP" id="MF_02071">
    <property type="entry name" value="RlpA"/>
    <property type="match status" value="1"/>
</dbReference>
<dbReference type="PANTHER" id="PTHR34183">
    <property type="entry name" value="ENDOLYTIC PEPTIDOGLYCAN TRANSGLYCOSYLASE RLPA"/>
    <property type="match status" value="1"/>
</dbReference>
<organism evidence="6 7">
    <name type="scientific">Candidatus Methylobacter favarea</name>
    <dbReference type="NCBI Taxonomy" id="2707345"/>
    <lineage>
        <taxon>Bacteria</taxon>
        <taxon>Pseudomonadati</taxon>
        <taxon>Pseudomonadota</taxon>
        <taxon>Gammaproteobacteria</taxon>
        <taxon>Methylococcales</taxon>
        <taxon>Methylococcaceae</taxon>
        <taxon>Methylobacter</taxon>
    </lineage>
</organism>
<dbReference type="GO" id="GO:0071555">
    <property type="term" value="P:cell wall organization"/>
    <property type="evidence" value="ECO:0007669"/>
    <property type="project" value="UniProtKB-KW"/>
</dbReference>